<gene>
    <name evidence="6" type="ORF">FSB_LOCUS60957</name>
</gene>
<evidence type="ECO:0000313" key="6">
    <source>
        <dbReference type="EMBL" id="SPD33075.1"/>
    </source>
</evidence>
<evidence type="ECO:0000256" key="4">
    <source>
        <dbReference type="ARBA" id="ARBA00031123"/>
    </source>
</evidence>
<dbReference type="AlphaFoldDB" id="A0A2N9J8Y0"/>
<evidence type="ECO:0000256" key="2">
    <source>
        <dbReference type="ARBA" id="ARBA00012122"/>
    </source>
</evidence>
<dbReference type="GO" id="GO:0045127">
    <property type="term" value="F:N-acetylglucosamine kinase activity"/>
    <property type="evidence" value="ECO:0007669"/>
    <property type="project" value="UniProtKB-EC"/>
</dbReference>
<dbReference type="EC" id="2.7.1.59" evidence="2"/>
<dbReference type="Gene3D" id="3.30.420.40">
    <property type="match status" value="3"/>
</dbReference>
<organism evidence="6">
    <name type="scientific">Fagus sylvatica</name>
    <name type="common">Beechnut</name>
    <dbReference type="NCBI Taxonomy" id="28930"/>
    <lineage>
        <taxon>Eukaryota</taxon>
        <taxon>Viridiplantae</taxon>
        <taxon>Streptophyta</taxon>
        <taxon>Embryophyta</taxon>
        <taxon>Tracheophyta</taxon>
        <taxon>Spermatophyta</taxon>
        <taxon>Magnoliopsida</taxon>
        <taxon>eudicotyledons</taxon>
        <taxon>Gunneridae</taxon>
        <taxon>Pentapetalae</taxon>
        <taxon>rosids</taxon>
        <taxon>fabids</taxon>
        <taxon>Fagales</taxon>
        <taxon>Fagaceae</taxon>
        <taxon>Fagus</taxon>
    </lineage>
</organism>
<dbReference type="InterPro" id="IPR052519">
    <property type="entry name" value="Euk-type_GlcNAc_Kinase"/>
</dbReference>
<dbReference type="CDD" id="cd24081">
    <property type="entry name" value="ASKHA_NBD_DdNAGK-like"/>
    <property type="match status" value="1"/>
</dbReference>
<dbReference type="SUPFAM" id="SSF53067">
    <property type="entry name" value="Actin-like ATPase domain"/>
    <property type="match status" value="3"/>
</dbReference>
<evidence type="ECO:0000256" key="3">
    <source>
        <dbReference type="ARBA" id="ARBA00014974"/>
    </source>
</evidence>
<dbReference type="PANTHER" id="PTHR43190">
    <property type="entry name" value="N-ACETYL-D-GLUCOSAMINE KINASE"/>
    <property type="match status" value="1"/>
</dbReference>
<dbReference type="Pfam" id="PF01869">
    <property type="entry name" value="BcrAD_BadFG"/>
    <property type="match status" value="1"/>
</dbReference>
<name>A0A2N9J8Y0_FAGSY</name>
<proteinExistence type="inferred from homology"/>
<reference evidence="6" key="1">
    <citation type="submission" date="2018-02" db="EMBL/GenBank/DDBJ databases">
        <authorList>
            <person name="Cohen D.B."/>
            <person name="Kent A.D."/>
        </authorList>
    </citation>
    <scope>NUCLEOTIDE SEQUENCE</scope>
</reference>
<dbReference type="InterPro" id="IPR002731">
    <property type="entry name" value="ATPase_BadF"/>
</dbReference>
<protein>
    <recommendedName>
        <fullName evidence="3">N-acetyl-D-glucosamine kinase</fullName>
        <ecNumber evidence="2">2.7.1.59</ecNumber>
    </recommendedName>
    <alternativeName>
        <fullName evidence="4">GlcNAc kinase</fullName>
    </alternativeName>
</protein>
<dbReference type="PANTHER" id="PTHR43190:SF1">
    <property type="entry name" value="N-ACETYL-D-GLUCOSAMINE KINASE"/>
    <property type="match status" value="1"/>
</dbReference>
<evidence type="ECO:0000256" key="1">
    <source>
        <dbReference type="ARBA" id="ARBA00006198"/>
    </source>
</evidence>
<comment type="similarity">
    <text evidence="1">Belongs to the eukaryotic-type N-acetylglucosamine kinase family.</text>
</comment>
<dbReference type="InterPro" id="IPR043129">
    <property type="entry name" value="ATPase_NBD"/>
</dbReference>
<evidence type="ECO:0000259" key="5">
    <source>
        <dbReference type="Pfam" id="PF01869"/>
    </source>
</evidence>
<accession>A0A2N9J8Y0</accession>
<sequence length="454" mass="48301">MKNRHTNGEDVARQNGDYDGCDIVLGVDGGTTSTVCVCMPLLPFSDHNLPNPLPVLARAVAGSSNHNSVGESASKDTLENVMSEALSKSNSNWSAVRAVCLGVSGVNHPTDQERVLHWLRDIIPSHVKLYVHNDALAALASGTMGKLHGCVLIAGTGCISYGFSKDGREARAAGAGPVLAFELVLAEAKKGNGTVLNGYGIAAQALTAIVRAHDGRGPQTTLTDSILKALSLSSPDELIGDLHRTVGKYYGDLYTGGLYDHDVLGKAKPVKRHRQSVLAKFQKHYPSCTGKDGIWWTYADQSWARIAALVPEVVSCAEAGDQIANKILVDAVQELALSVKAVVQRLCLCGADGNCAFPVVMVGGVLEANTSWDIGKEVINCIHKHYPSAYPVRPKVRIPPFSPLVKSLLKNKLENGGAVQHKSMLLRAADVGQGISTGIPFVKYVRKGGLPHLL</sequence>
<feature type="domain" description="ATPase BadF/BadG/BcrA/BcrD type" evidence="5">
    <location>
        <begin position="25"/>
        <end position="382"/>
    </location>
</feature>
<dbReference type="EMBL" id="OIVN01006435">
    <property type="protein sequence ID" value="SPD33075.1"/>
    <property type="molecule type" value="Genomic_DNA"/>
</dbReference>